<reference evidence="1 2" key="1">
    <citation type="journal article" date="2016" name="Nat. Commun.">
        <title>Thousands of microbial genomes shed light on interconnected biogeochemical processes in an aquifer system.</title>
        <authorList>
            <person name="Anantharaman K."/>
            <person name="Brown C.T."/>
            <person name="Hug L.A."/>
            <person name="Sharon I."/>
            <person name="Castelle C.J."/>
            <person name="Probst A.J."/>
            <person name="Thomas B.C."/>
            <person name="Singh A."/>
            <person name="Wilkins M.J."/>
            <person name="Karaoz U."/>
            <person name="Brodie E.L."/>
            <person name="Williams K.H."/>
            <person name="Hubbard S.S."/>
            <person name="Banfield J.F."/>
        </authorList>
    </citation>
    <scope>NUCLEOTIDE SEQUENCE [LARGE SCALE GENOMIC DNA]</scope>
</reference>
<dbReference type="InterPro" id="IPR027417">
    <property type="entry name" value="P-loop_NTPase"/>
</dbReference>
<gene>
    <name evidence="1" type="ORF">A3C96_00855</name>
</gene>
<accession>A0A1F7U6F0</accession>
<protein>
    <recommendedName>
        <fullName evidence="3">Dephospho-CoA kinase</fullName>
    </recommendedName>
</protein>
<dbReference type="PANTHER" id="PTHR41930:SF1">
    <property type="entry name" value="DEPHOSPHO-COA KINASE"/>
    <property type="match status" value="1"/>
</dbReference>
<dbReference type="Proteomes" id="UP000177088">
    <property type="component" value="Unassembled WGS sequence"/>
</dbReference>
<sequence length="208" mass="23069">MSDDHQKSTLNDFDCVIGLVGLKAAGKDEFADYVTAKYGFTVRRCGDEIRAQLRSEGHEKPTIAQQIELGNRARLESGDIGYWAKRVLERARQTGNRLMAVNGIRHPAEVDGLRTIAGDAFTLVGIVAPFQMRAKRLLERGRDGDPKTMEEFTALDQKDRGIGQPAHGQQVGLALKMVGVQNMCQNDGTMEKYHAWIDALMARVLAKK</sequence>
<dbReference type="EMBL" id="MGEA01000061">
    <property type="protein sequence ID" value="OGL73408.1"/>
    <property type="molecule type" value="Genomic_DNA"/>
</dbReference>
<comment type="caution">
    <text evidence="1">The sequence shown here is derived from an EMBL/GenBank/DDBJ whole genome shotgun (WGS) entry which is preliminary data.</text>
</comment>
<proteinExistence type="predicted"/>
<evidence type="ECO:0000313" key="2">
    <source>
        <dbReference type="Proteomes" id="UP000177088"/>
    </source>
</evidence>
<dbReference type="AlphaFoldDB" id="A0A1F7U6F0"/>
<dbReference type="PANTHER" id="PTHR41930">
    <property type="entry name" value="UPF0200 PROTEIN MJ1399"/>
    <property type="match status" value="1"/>
</dbReference>
<evidence type="ECO:0000313" key="1">
    <source>
        <dbReference type="EMBL" id="OGL73408.1"/>
    </source>
</evidence>
<dbReference type="Pfam" id="PF13671">
    <property type="entry name" value="AAA_33"/>
    <property type="match status" value="1"/>
</dbReference>
<name>A0A1F7U6F0_9BACT</name>
<organism evidence="1 2">
    <name type="scientific">Candidatus Uhrbacteria bacterium RIFCSPHIGHO2_02_FULL_60_10</name>
    <dbReference type="NCBI Taxonomy" id="1802392"/>
    <lineage>
        <taxon>Bacteria</taxon>
        <taxon>Candidatus Uhriibacteriota</taxon>
    </lineage>
</organism>
<dbReference type="SUPFAM" id="SSF52540">
    <property type="entry name" value="P-loop containing nucleoside triphosphate hydrolases"/>
    <property type="match status" value="1"/>
</dbReference>
<evidence type="ECO:0008006" key="3">
    <source>
        <dbReference type="Google" id="ProtNLM"/>
    </source>
</evidence>
<dbReference type="Gene3D" id="3.40.50.300">
    <property type="entry name" value="P-loop containing nucleotide triphosphate hydrolases"/>
    <property type="match status" value="1"/>
</dbReference>